<keyword evidence="2" id="KW-1185">Reference proteome</keyword>
<sequence>MLRSAEIGRYAEKIVWSARKNLRNAEKSEGTPKNYSGALKTFDSLKKLYERSKIFEKR</sequence>
<organism evidence="1 2">
    <name type="scientific">Compostibacillus humi</name>
    <dbReference type="NCBI Taxonomy" id="1245525"/>
    <lineage>
        <taxon>Bacteria</taxon>
        <taxon>Bacillati</taxon>
        <taxon>Bacillota</taxon>
        <taxon>Bacilli</taxon>
        <taxon>Bacillales</taxon>
        <taxon>Bacillaceae</taxon>
        <taxon>Compostibacillus</taxon>
    </lineage>
</organism>
<dbReference type="Proteomes" id="UP000602050">
    <property type="component" value="Unassembled WGS sequence"/>
</dbReference>
<dbReference type="EMBL" id="BMEV01000069">
    <property type="protein sequence ID" value="GFZ86739.1"/>
    <property type="molecule type" value="Genomic_DNA"/>
</dbReference>
<evidence type="ECO:0000313" key="2">
    <source>
        <dbReference type="Proteomes" id="UP000602050"/>
    </source>
</evidence>
<accession>A0A8J2XA35</accession>
<proteinExistence type="predicted"/>
<protein>
    <submittedName>
        <fullName evidence="1">Uncharacterized protein</fullName>
    </submittedName>
</protein>
<reference evidence="1" key="2">
    <citation type="submission" date="2020-09" db="EMBL/GenBank/DDBJ databases">
        <authorList>
            <person name="Sun Q."/>
            <person name="Zhou Y."/>
        </authorList>
    </citation>
    <scope>NUCLEOTIDE SEQUENCE</scope>
    <source>
        <strain evidence="1">CGMCC 1.12360</strain>
    </source>
</reference>
<name>A0A8J2XA35_9BACI</name>
<dbReference type="AlphaFoldDB" id="A0A8J2XA35"/>
<evidence type="ECO:0000313" key="1">
    <source>
        <dbReference type="EMBL" id="GFZ86739.1"/>
    </source>
</evidence>
<comment type="caution">
    <text evidence="1">The sequence shown here is derived from an EMBL/GenBank/DDBJ whole genome shotgun (WGS) entry which is preliminary data.</text>
</comment>
<reference evidence="1" key="1">
    <citation type="journal article" date="2014" name="Int. J. Syst. Evol. Microbiol.">
        <title>Complete genome sequence of Corynebacterium casei LMG S-19264T (=DSM 44701T), isolated from a smear-ripened cheese.</title>
        <authorList>
            <consortium name="US DOE Joint Genome Institute (JGI-PGF)"/>
            <person name="Walter F."/>
            <person name="Albersmeier A."/>
            <person name="Kalinowski J."/>
            <person name="Ruckert C."/>
        </authorList>
    </citation>
    <scope>NUCLEOTIDE SEQUENCE</scope>
    <source>
        <strain evidence="1">CGMCC 1.12360</strain>
    </source>
</reference>
<gene>
    <name evidence="1" type="ORF">GCM10010978_28280</name>
</gene>